<evidence type="ECO:0000313" key="8">
    <source>
        <dbReference type="EMBL" id="AOS98202.1"/>
    </source>
</evidence>
<proteinExistence type="predicted"/>
<dbReference type="STRING" id="1769779.AUP74_02807"/>
<reference evidence="9" key="1">
    <citation type="submission" date="2016-01" db="EMBL/GenBank/DDBJ databases">
        <title>Complete genome sequence of Microbulbifer sp. CCB-MM1, a halophile isolated from Matang Mangrove Forest, Perak.</title>
        <authorList>
            <person name="Moh T.H."/>
            <person name="Dinesh B."/>
            <person name="Lau N.-S."/>
            <person name="Go F."/>
            <person name="Alexander Chong S.-C."/>
        </authorList>
    </citation>
    <scope>NUCLEOTIDE SEQUENCE [LARGE SCALE GENOMIC DNA]</scope>
    <source>
        <strain evidence="9">CCB-MM1</strain>
    </source>
</reference>
<evidence type="ECO:0000313" key="9">
    <source>
        <dbReference type="Proteomes" id="UP000095672"/>
    </source>
</evidence>
<dbReference type="PROSITE" id="PS51379">
    <property type="entry name" value="4FE4S_FER_2"/>
    <property type="match status" value="2"/>
</dbReference>
<keyword evidence="9" id="KW-1185">Reference proteome</keyword>
<dbReference type="PANTHER" id="PTHR32479">
    <property type="entry name" value="GLYCOLATE OXIDASE IRON-SULFUR SUBUNIT"/>
    <property type="match status" value="1"/>
</dbReference>
<dbReference type="NCBIfam" id="NF008434">
    <property type="entry name" value="PRK11274.1"/>
    <property type="match status" value="1"/>
</dbReference>
<protein>
    <recommendedName>
        <fullName evidence="6">Glycolate oxidase iron-sulfur subunit</fullName>
        <ecNumber evidence="6">1.1.99.14</ecNumber>
    </recommendedName>
</protein>
<dbReference type="Pfam" id="PF13183">
    <property type="entry name" value="Fer4_8"/>
    <property type="match status" value="1"/>
</dbReference>
<feature type="domain" description="4Fe-4S ferredoxin-type" evidence="7">
    <location>
        <begin position="66"/>
        <end position="89"/>
    </location>
</feature>
<evidence type="ECO:0000259" key="7">
    <source>
        <dbReference type="PROSITE" id="PS51379"/>
    </source>
</evidence>
<gene>
    <name evidence="8" type="primary">glpC</name>
    <name evidence="8" type="ORF">AUP74_02807</name>
</gene>
<dbReference type="OrthoDB" id="9765258at2"/>
<keyword evidence="4 6" id="KW-0408">Iron</keyword>
<dbReference type="PROSITE" id="PS00198">
    <property type="entry name" value="4FE4S_FER_1"/>
    <property type="match status" value="2"/>
</dbReference>
<keyword evidence="1 6" id="KW-0004">4Fe-4S</keyword>
<name>A0A1C9WAM1_9GAMM</name>
<dbReference type="PATRIC" id="fig|1769779.3.peg.2802"/>
<dbReference type="GO" id="GO:0019154">
    <property type="term" value="F:glycolate dehydrogenase activity"/>
    <property type="evidence" value="ECO:0007669"/>
    <property type="project" value="UniProtKB-EC"/>
</dbReference>
<dbReference type="Pfam" id="PF02754">
    <property type="entry name" value="CCG"/>
    <property type="match status" value="2"/>
</dbReference>
<dbReference type="PIRSF" id="PIRSF000139">
    <property type="entry name" value="Glc_ox_4Fe-4S"/>
    <property type="match status" value="1"/>
</dbReference>
<keyword evidence="6" id="KW-0813">Transport</keyword>
<keyword evidence="5 6" id="KW-0411">Iron-sulfur</keyword>
<dbReference type="SUPFAM" id="SSF46548">
    <property type="entry name" value="alpha-helical ferredoxin"/>
    <property type="match status" value="1"/>
</dbReference>
<dbReference type="Proteomes" id="UP000095672">
    <property type="component" value="Chromosome"/>
</dbReference>
<evidence type="ECO:0000256" key="2">
    <source>
        <dbReference type="ARBA" id="ARBA00022723"/>
    </source>
</evidence>
<evidence type="ECO:0000256" key="4">
    <source>
        <dbReference type="ARBA" id="ARBA00023004"/>
    </source>
</evidence>
<comment type="catalytic activity">
    <reaction evidence="6">
        <text>(R)-lactate + A = pyruvate + AH2</text>
        <dbReference type="Rhea" id="RHEA:15089"/>
        <dbReference type="ChEBI" id="CHEBI:13193"/>
        <dbReference type="ChEBI" id="CHEBI:15361"/>
        <dbReference type="ChEBI" id="CHEBI:16004"/>
        <dbReference type="ChEBI" id="CHEBI:17499"/>
    </reaction>
</comment>
<keyword evidence="6" id="KW-0249">Electron transport</keyword>
<keyword evidence="2 6" id="KW-0479">Metal-binding</keyword>
<dbReference type="KEGG" id="micc:AUP74_02807"/>
<dbReference type="GO" id="GO:0046872">
    <property type="term" value="F:metal ion binding"/>
    <property type="evidence" value="ECO:0007669"/>
    <property type="project" value="UniProtKB-UniRule"/>
</dbReference>
<evidence type="ECO:0000256" key="1">
    <source>
        <dbReference type="ARBA" id="ARBA00022485"/>
    </source>
</evidence>
<organism evidence="8 9">
    <name type="scientific">Microbulbifer aggregans</name>
    <dbReference type="NCBI Taxonomy" id="1769779"/>
    <lineage>
        <taxon>Bacteria</taxon>
        <taxon>Pseudomonadati</taxon>
        <taxon>Pseudomonadota</taxon>
        <taxon>Gammaproteobacteria</taxon>
        <taxon>Cellvibrionales</taxon>
        <taxon>Microbulbiferaceae</taxon>
        <taxon>Microbulbifer</taxon>
    </lineage>
</organism>
<evidence type="ECO:0000256" key="6">
    <source>
        <dbReference type="PIRNR" id="PIRNR000139"/>
    </source>
</evidence>
<dbReference type="EMBL" id="CP014143">
    <property type="protein sequence ID" value="AOS98202.1"/>
    <property type="molecule type" value="Genomic_DNA"/>
</dbReference>
<dbReference type="InterPro" id="IPR012257">
    <property type="entry name" value="Glc_ox_4Fe-4S"/>
</dbReference>
<dbReference type="InterPro" id="IPR017900">
    <property type="entry name" value="4Fe4S_Fe_S_CS"/>
</dbReference>
<feature type="domain" description="4Fe-4S ferredoxin-type" evidence="7">
    <location>
        <begin position="16"/>
        <end position="44"/>
    </location>
</feature>
<dbReference type="RefSeq" id="WP_069948092.1">
    <property type="nucleotide sequence ID" value="NZ_CP014143.1"/>
</dbReference>
<dbReference type="AlphaFoldDB" id="A0A1C9WAM1"/>
<comment type="cofactor">
    <cofactor evidence="6">
        <name>[4Fe-4S] cluster</name>
        <dbReference type="ChEBI" id="CHEBI:49883"/>
    </cofactor>
    <text evidence="6">Binds 2 [4Fe-4S] clusters.</text>
</comment>
<dbReference type="EC" id="1.1.99.14" evidence="6"/>
<dbReference type="PANTHER" id="PTHR32479:SF17">
    <property type="entry name" value="GLYCOLATE OXIDASE IRON-SULFUR SUBUNIT"/>
    <property type="match status" value="1"/>
</dbReference>
<dbReference type="InterPro" id="IPR004017">
    <property type="entry name" value="Cys_rich_dom"/>
</dbReference>
<evidence type="ECO:0000256" key="3">
    <source>
        <dbReference type="ARBA" id="ARBA00022737"/>
    </source>
</evidence>
<accession>A0A1C9WAM1</accession>
<dbReference type="InterPro" id="IPR017896">
    <property type="entry name" value="4Fe4S_Fe-S-bd"/>
</dbReference>
<comment type="catalytic activity">
    <reaction evidence="6">
        <text>glycolate + A = glyoxylate + AH2</text>
        <dbReference type="Rhea" id="RHEA:21264"/>
        <dbReference type="ChEBI" id="CHEBI:13193"/>
        <dbReference type="ChEBI" id="CHEBI:17499"/>
        <dbReference type="ChEBI" id="CHEBI:29805"/>
        <dbReference type="ChEBI" id="CHEBI:36655"/>
        <dbReference type="EC" id="1.1.99.14"/>
    </reaction>
</comment>
<comment type="function">
    <text evidence="6">Component of a complex that catalyzes the oxidation of glycolate to glyoxylate.</text>
</comment>
<sequence length="429" mass="46920">MQVRIIEGLLHPGEAKRAEQVLNACVHCGFCTATCPTYLQAGNELDSPRGRIYLIKEMLETGEATQVTRTHLDRCLTCLSCETTCPSGVEYHKLVAVGRATSERLAPRGAAQKSLRFLLRKLMVTPALFPALMAIGRPFAPLLPAVLRRVYFPPRTAQKKSPEIKSGVATNASDSDAGKVLLVKGCVQPTLRPETDVAFIRILTALEVPVEESAAANCCGAASFHTSGEGEARSLARAQVDYWWQRLTEEPIRAIVSTASGCGVHLKDYGTVLADDPDYRHKAEEIVRLIRDPVEVMEEVLEERNLQLTNAVAANEFVFHCPCTLQHGQGLNGRVERLLGKLGFRLPVVEDAHLCCGSAGTYSVLQPSMSRALREEKLQRLQASNPDTILTANIGCQLHLQGGTETPVRHWLEIVADVLENAALSERNA</sequence>
<dbReference type="GO" id="GO:0051539">
    <property type="term" value="F:4 iron, 4 sulfur cluster binding"/>
    <property type="evidence" value="ECO:0007669"/>
    <property type="project" value="UniProtKB-UniRule"/>
</dbReference>
<dbReference type="Gene3D" id="1.10.1060.10">
    <property type="entry name" value="Alpha-helical ferredoxin"/>
    <property type="match status" value="1"/>
</dbReference>
<dbReference type="InterPro" id="IPR009051">
    <property type="entry name" value="Helical_ferredxn"/>
</dbReference>
<keyword evidence="3" id="KW-0677">Repeat</keyword>
<evidence type="ECO:0000256" key="5">
    <source>
        <dbReference type="ARBA" id="ARBA00023014"/>
    </source>
</evidence>